<accession>A0A0R2CFR4</accession>
<dbReference type="Pfam" id="PF00501">
    <property type="entry name" value="AMP-binding"/>
    <property type="match status" value="1"/>
</dbReference>
<reference evidence="5 6" key="1">
    <citation type="journal article" date="2015" name="Genome Announc.">
        <title>Expanding the biotechnology potential of lactobacilli through comparative genomics of 213 strains and associated genera.</title>
        <authorList>
            <person name="Sun Z."/>
            <person name="Harris H.M."/>
            <person name="McCann A."/>
            <person name="Guo C."/>
            <person name="Argimon S."/>
            <person name="Zhang W."/>
            <person name="Yang X."/>
            <person name="Jeffery I.B."/>
            <person name="Cooney J.C."/>
            <person name="Kagawa T.F."/>
            <person name="Liu W."/>
            <person name="Song Y."/>
            <person name="Salvetti E."/>
            <person name="Wrobel A."/>
            <person name="Rasinkangas P."/>
            <person name="Parkhill J."/>
            <person name="Rea M.C."/>
            <person name="O'Sullivan O."/>
            <person name="Ritari J."/>
            <person name="Douillard F.P."/>
            <person name="Paul Ross R."/>
            <person name="Yang R."/>
            <person name="Briner A.E."/>
            <person name="Felis G.E."/>
            <person name="de Vos W.M."/>
            <person name="Barrangou R."/>
            <person name="Klaenhammer T.R."/>
            <person name="Caufield P.W."/>
            <person name="Cui Y."/>
            <person name="Zhang H."/>
            <person name="O'Toole P.W."/>
        </authorList>
    </citation>
    <scope>NUCLEOTIDE SEQUENCE [LARGE SCALE GENOMIC DNA]</scope>
    <source>
        <strain evidence="5 6">DSM 22698</strain>
    </source>
</reference>
<dbReference type="InterPro" id="IPR025110">
    <property type="entry name" value="AMP-bd_C"/>
</dbReference>
<dbReference type="PROSITE" id="PS00455">
    <property type="entry name" value="AMP_BINDING"/>
    <property type="match status" value="1"/>
</dbReference>
<keyword evidence="2 5" id="KW-0436">Ligase</keyword>
<dbReference type="Proteomes" id="UP000051789">
    <property type="component" value="Unassembled WGS sequence"/>
</dbReference>
<protein>
    <submittedName>
        <fullName evidence="5">Acyl-CoA synthetase (AMP-forming) AMP-acid ligase II</fullName>
    </submittedName>
</protein>
<sequence length="511" mass="55081">MTQLTKTIEQQLTNHAHNHMIKDLATNTWLTGTDVRSQRDALVAALQHAGVHAGDIVLISLPNGANNIIALYATLALHAVAYTVNPTMPLPELATLIGRHHYGALILGPDHAENSAELATRAHVQLSTSIDDSTAATPVLAISHQPVPTNTLLHDFAQHNPSPVGVLMYTSGTTGDPKAVVLTHGQLFAAAQDVATSQQLTALDRTLVVLPLFHINAQVISVLATTISGGKLVVAQKFSAHRFWRWVQDERITWLSGAPAIIAILLKTRPAQQPAVPTLRFIRSASAPLLPHIQQDFEDYFHVPIIQGYGMTEAASQITVNPLAHPQVGSVGRPTDTDLVILDDNDAPQPAGVTGEIALHGDHVITSYLDPKYQADFRHGWFHTGDVGYLNDEGYLFIVGRKKELINHGGNKISPAEIENVLTQHPAVNQVAVVGLPDDIYGEAVTAAVVLNPGFTGEDTSTEQLRTFATSRLSKFKVPSRFVYVDSLAAGPTGKIQHTRVKRALMAATAH</sequence>
<dbReference type="InterPro" id="IPR045851">
    <property type="entry name" value="AMP-bd_C_sf"/>
</dbReference>
<dbReference type="PATRIC" id="fig|1423810.4.peg.1727"/>
<dbReference type="PANTHER" id="PTHR43201:SF5">
    <property type="entry name" value="MEDIUM-CHAIN ACYL-COA LIGASE ACSF2, MITOCHONDRIAL"/>
    <property type="match status" value="1"/>
</dbReference>
<dbReference type="SUPFAM" id="SSF56801">
    <property type="entry name" value="Acetyl-CoA synthetase-like"/>
    <property type="match status" value="1"/>
</dbReference>
<dbReference type="InterPro" id="IPR020845">
    <property type="entry name" value="AMP-binding_CS"/>
</dbReference>
<keyword evidence="6" id="KW-1185">Reference proteome</keyword>
<evidence type="ECO:0000259" key="3">
    <source>
        <dbReference type="Pfam" id="PF00501"/>
    </source>
</evidence>
<comment type="caution">
    <text evidence="5">The sequence shown here is derived from an EMBL/GenBank/DDBJ whole genome shotgun (WGS) entry which is preliminary data.</text>
</comment>
<evidence type="ECO:0000256" key="1">
    <source>
        <dbReference type="ARBA" id="ARBA00006432"/>
    </source>
</evidence>
<organism evidence="5 6">
    <name type="scientific">Lacticaseibacillus thailandensis DSM 22698 = JCM 13996</name>
    <dbReference type="NCBI Taxonomy" id="1423810"/>
    <lineage>
        <taxon>Bacteria</taxon>
        <taxon>Bacillati</taxon>
        <taxon>Bacillota</taxon>
        <taxon>Bacilli</taxon>
        <taxon>Lactobacillales</taxon>
        <taxon>Lactobacillaceae</taxon>
        <taxon>Lacticaseibacillus</taxon>
    </lineage>
</organism>
<dbReference type="AlphaFoldDB" id="A0A0R2CFR4"/>
<evidence type="ECO:0000256" key="2">
    <source>
        <dbReference type="ARBA" id="ARBA00022598"/>
    </source>
</evidence>
<dbReference type="GO" id="GO:0031956">
    <property type="term" value="F:medium-chain fatty acid-CoA ligase activity"/>
    <property type="evidence" value="ECO:0007669"/>
    <property type="project" value="TreeGrafter"/>
</dbReference>
<evidence type="ECO:0000313" key="5">
    <source>
        <dbReference type="EMBL" id="KRM86822.1"/>
    </source>
</evidence>
<comment type="similarity">
    <text evidence="1">Belongs to the ATP-dependent AMP-binding enzyme family.</text>
</comment>
<evidence type="ECO:0000259" key="4">
    <source>
        <dbReference type="Pfam" id="PF13193"/>
    </source>
</evidence>
<dbReference type="GO" id="GO:0006631">
    <property type="term" value="P:fatty acid metabolic process"/>
    <property type="evidence" value="ECO:0007669"/>
    <property type="project" value="TreeGrafter"/>
</dbReference>
<dbReference type="STRING" id="1423810.FD19_GL001680"/>
<dbReference type="Gene3D" id="3.30.300.30">
    <property type="match status" value="1"/>
</dbReference>
<dbReference type="InterPro" id="IPR042099">
    <property type="entry name" value="ANL_N_sf"/>
</dbReference>
<dbReference type="RefSeq" id="WP_056969601.1">
    <property type="nucleotide sequence ID" value="NZ_AYZK01000005.1"/>
</dbReference>
<proteinExistence type="inferred from homology"/>
<name>A0A0R2CFR4_9LACO</name>
<dbReference type="EMBL" id="AYZK01000005">
    <property type="protein sequence ID" value="KRM86822.1"/>
    <property type="molecule type" value="Genomic_DNA"/>
</dbReference>
<feature type="domain" description="AMP-dependent synthetase/ligase" evidence="3">
    <location>
        <begin position="10"/>
        <end position="369"/>
    </location>
</feature>
<dbReference type="InterPro" id="IPR000873">
    <property type="entry name" value="AMP-dep_synth/lig_dom"/>
</dbReference>
<dbReference type="Gene3D" id="3.40.50.12780">
    <property type="entry name" value="N-terminal domain of ligase-like"/>
    <property type="match status" value="1"/>
</dbReference>
<gene>
    <name evidence="5" type="ORF">FD19_GL001680</name>
</gene>
<dbReference type="PANTHER" id="PTHR43201">
    <property type="entry name" value="ACYL-COA SYNTHETASE"/>
    <property type="match status" value="1"/>
</dbReference>
<dbReference type="Pfam" id="PF13193">
    <property type="entry name" value="AMP-binding_C"/>
    <property type="match status" value="1"/>
</dbReference>
<evidence type="ECO:0000313" key="6">
    <source>
        <dbReference type="Proteomes" id="UP000051789"/>
    </source>
</evidence>
<feature type="domain" description="AMP-binding enzyme C-terminal" evidence="4">
    <location>
        <begin position="417"/>
        <end position="495"/>
    </location>
</feature>